<dbReference type="CDD" id="cd19494">
    <property type="entry name" value="Elp4"/>
    <property type="match status" value="1"/>
</dbReference>
<dbReference type="Proteomes" id="UP000192596">
    <property type="component" value="Unassembled WGS sequence"/>
</dbReference>
<evidence type="ECO:0000256" key="1">
    <source>
        <dbReference type="ARBA" id="ARBA00004123"/>
    </source>
</evidence>
<evidence type="ECO:0000256" key="7">
    <source>
        <dbReference type="ARBA" id="ARBA00022694"/>
    </source>
</evidence>
<accession>A0A1V8SMV2</accession>
<dbReference type="PANTHER" id="PTHR12896">
    <property type="entry name" value="PAX6 NEIGHBOR PROTEIN PAXNEB"/>
    <property type="match status" value="1"/>
</dbReference>
<dbReference type="InterPro" id="IPR008728">
    <property type="entry name" value="Elongator_complex_protein_4"/>
</dbReference>
<protein>
    <recommendedName>
        <fullName evidence="5">Elongator complex protein 4</fullName>
    </recommendedName>
</protein>
<evidence type="ECO:0000313" key="11">
    <source>
        <dbReference type="Proteomes" id="UP000192596"/>
    </source>
</evidence>
<keyword evidence="8" id="KW-0539">Nucleus</keyword>
<dbReference type="GO" id="GO:0033588">
    <property type="term" value="C:elongator holoenzyme complex"/>
    <property type="evidence" value="ECO:0007669"/>
    <property type="project" value="InterPro"/>
</dbReference>
<evidence type="ECO:0000256" key="3">
    <source>
        <dbReference type="ARBA" id="ARBA00005043"/>
    </source>
</evidence>
<feature type="compositionally biased region" description="Low complexity" evidence="9">
    <location>
        <begin position="32"/>
        <end position="46"/>
    </location>
</feature>
<organism evidence="10 11">
    <name type="scientific">Cryoendolithus antarcticus</name>
    <dbReference type="NCBI Taxonomy" id="1507870"/>
    <lineage>
        <taxon>Eukaryota</taxon>
        <taxon>Fungi</taxon>
        <taxon>Dikarya</taxon>
        <taxon>Ascomycota</taxon>
        <taxon>Pezizomycotina</taxon>
        <taxon>Dothideomycetes</taxon>
        <taxon>Dothideomycetidae</taxon>
        <taxon>Cladosporiales</taxon>
        <taxon>Cladosporiaceae</taxon>
        <taxon>Cryoendolithus</taxon>
    </lineage>
</organism>
<dbReference type="FunCoup" id="A0A1V8SMV2">
    <property type="interactions" value="1366"/>
</dbReference>
<dbReference type="UniPathway" id="UPA00988"/>
<comment type="caution">
    <text evidence="10">The sequence shown here is derived from an EMBL/GenBank/DDBJ whole genome shotgun (WGS) entry which is preliminary data.</text>
</comment>
<evidence type="ECO:0000256" key="6">
    <source>
        <dbReference type="ARBA" id="ARBA00022490"/>
    </source>
</evidence>
<evidence type="ECO:0000256" key="2">
    <source>
        <dbReference type="ARBA" id="ARBA00004496"/>
    </source>
</evidence>
<comment type="similarity">
    <text evidence="4">Belongs to the ELP4 family.</text>
</comment>
<name>A0A1V8SMV2_9PEZI</name>
<dbReference type="GO" id="GO:0005737">
    <property type="term" value="C:cytoplasm"/>
    <property type="evidence" value="ECO:0007669"/>
    <property type="project" value="UniProtKB-SubCell"/>
</dbReference>
<comment type="subcellular location">
    <subcellularLocation>
        <location evidence="2">Cytoplasm</location>
    </subcellularLocation>
    <subcellularLocation>
        <location evidence="1">Nucleus</location>
    </subcellularLocation>
</comment>
<dbReference type="GO" id="GO:0002098">
    <property type="term" value="P:tRNA wobble uridine modification"/>
    <property type="evidence" value="ECO:0007669"/>
    <property type="project" value="InterPro"/>
</dbReference>
<evidence type="ECO:0000256" key="9">
    <source>
        <dbReference type="SAM" id="MobiDB-lite"/>
    </source>
</evidence>
<dbReference type="EMBL" id="NAJO01000036">
    <property type="protein sequence ID" value="OQO00202.1"/>
    <property type="molecule type" value="Genomic_DNA"/>
</dbReference>
<sequence length="571" mass="62315">MAFRKRNITLGSPRGGAPPADDASRFSQAPGTRSSPLTSHTTTSTGTASLDGLLGGHGGLILGSSILISEHGTTDYAGALLRYYAAEGILQGHIVHVVGMGEGWVRELPGVAEARYQKTEDTAPGEEPDLAAQERMKIAWRYERLGQAGERALPDRSLGALSSQTPNAKQEIPFCHTFDLTKRLVAPSPPEINHISIAAASSEPFLLILSNITQRLASAAKGTVHRLVMPALLSPALYPPHCASPEHVVRFLHGLRALLRQYPSQLTAMLTLPLILYPRNTALVRTLETLADGVLEVTPFPHQSEESQSTGDAKSAKQERPQGLVKVLKLPLATDRGEGGAGAGNSIGEDLAFTLSRRRFAIAEFSLPPVEGDQEAQKEAGKVTAKDVWSAVALNRLSAVHSCTGRECRIAIYPKNYVAEDHTCPQPITGRLGPVIRTAHMTGEWTRFGSARPFATNLNIRLELDRDTPGSKQQLLREAGQLQALHELLVRCPHLSLTKVVFCMLRQLPRAAPRIERLARSVLDVAEWVGLGLQQTVDFEVVVEIRQYFELFLEEARAYREATWTVRHAED</sequence>
<dbReference type="STRING" id="1507870.A0A1V8SMV2"/>
<reference evidence="11" key="1">
    <citation type="submission" date="2017-03" db="EMBL/GenBank/DDBJ databases">
        <title>Genomes of endolithic fungi from Antarctica.</title>
        <authorList>
            <person name="Coleine C."/>
            <person name="Masonjones S."/>
            <person name="Stajich J.E."/>
        </authorList>
    </citation>
    <scope>NUCLEOTIDE SEQUENCE [LARGE SCALE GENOMIC DNA]</scope>
    <source>
        <strain evidence="11">CCFEE 5527</strain>
    </source>
</reference>
<dbReference type="InterPro" id="IPR027417">
    <property type="entry name" value="P-loop_NTPase"/>
</dbReference>
<dbReference type="Pfam" id="PF05625">
    <property type="entry name" value="PAXNEB"/>
    <property type="match status" value="1"/>
</dbReference>
<dbReference type="InParanoid" id="A0A1V8SMV2"/>
<dbReference type="PANTHER" id="PTHR12896:SF1">
    <property type="entry name" value="ELONGATOR COMPLEX PROTEIN 4"/>
    <property type="match status" value="1"/>
</dbReference>
<evidence type="ECO:0000256" key="5">
    <source>
        <dbReference type="ARBA" id="ARBA00020265"/>
    </source>
</evidence>
<dbReference type="Gene3D" id="3.40.50.300">
    <property type="entry name" value="P-loop containing nucleotide triphosphate hydrolases"/>
    <property type="match status" value="1"/>
</dbReference>
<gene>
    <name evidence="10" type="ORF">B0A48_13989</name>
</gene>
<keyword evidence="7" id="KW-0819">tRNA processing</keyword>
<keyword evidence="11" id="KW-1185">Reference proteome</keyword>
<dbReference type="AlphaFoldDB" id="A0A1V8SMV2"/>
<feature type="region of interest" description="Disordered" evidence="9">
    <location>
        <begin position="1"/>
        <end position="46"/>
    </location>
</feature>
<evidence type="ECO:0000256" key="4">
    <source>
        <dbReference type="ARBA" id="ARBA00007573"/>
    </source>
</evidence>
<dbReference type="GO" id="GO:0008023">
    <property type="term" value="C:transcription elongation factor complex"/>
    <property type="evidence" value="ECO:0007669"/>
    <property type="project" value="TreeGrafter"/>
</dbReference>
<proteinExistence type="inferred from homology"/>
<keyword evidence="6" id="KW-0963">Cytoplasm</keyword>
<evidence type="ECO:0000313" key="10">
    <source>
        <dbReference type="EMBL" id="OQO00202.1"/>
    </source>
</evidence>
<dbReference type="OrthoDB" id="289162at2759"/>
<evidence type="ECO:0000256" key="8">
    <source>
        <dbReference type="ARBA" id="ARBA00023242"/>
    </source>
</evidence>
<feature type="region of interest" description="Disordered" evidence="9">
    <location>
        <begin position="299"/>
        <end position="321"/>
    </location>
</feature>
<comment type="pathway">
    <text evidence="3">tRNA modification; 5-methoxycarbonylmethyl-2-thiouridine-tRNA biosynthesis.</text>
</comment>